<sequence length="936" mass="102858">MNLPYFSTLLALLVAHASCSYLDAVGNSVTEPSVEGQDVLSWCTKSVLEQQKCEKLAAAVLLDKGLFGRDFIEIKCKQAFDTEECMTWVDRGEASLVALDAGDVYVAGRFHSLVPIVQELYGRGESYQYSVAVINKGGLPQVQGSLHALRGVRACFPGVGALAGWVMPIHVLMQEGGLKVTDCNNHVKSAISYFGDSCAPNSLKDMYNPIGDNSDQLCRLCAGGAGIRCTLQDPYAGYEGALRCLVANASGEIAFVKDTTIQHALLSRRILGGITEDHFELLCRDGSRRPVTQWEGCNWGRVPADALVTSSAASLRQRERYQNILKKLITLYGEPNSLNKNSNRTSDYQSRLYDQYGNVQSTTEFNRFAYDPFKRNDIQQSGYNRQEYEVDMNGVSTAAPFKMRVDGNGKPIELPFKLFESNGTTDLLLQDATINFRILKEDEQSAKHILNNQYVGNQAERAVTGIRDCPVKRAVLCVTSDPEMDKCIKMRVALKAAYLSPTLVCWRGHSARHCARAIADGASDFALLDPADMLHAAAAHRLAPFMQEVYSSGDNWYYAVAVAKEQDPDTDVTYLRGKRSCHTGIGHAAGWLYPLAYMISNGWIRSYGCDGAHAASQYFSKSCAPGALSSEYVDSNSVPHENLCHLCHGASFRMLPCGKPNDNSAPGALSSEYVDSNSVPHENLCHLCHGTSFRRCRRDASEPYYGHLGAVRCMVEGGGDVAFVRHTAPAEASGGRRREWWARDLLPDDLQLLCADDVAFVRHTAPAEASGGWRREWWARDLLPDDLQLLCADGTRAKMHEYKTCNLGKVPGSVLMGRPNHTELDTYSNLMVYTQQLYGASRTDDFSFSMFYSPPPYSDLIFSDAAVRLMPLPHSQRSADIVAGTALIRAARIVSCDAPQASYYIASDPDFLSGAYKAGVVGHLIAVALFCVALVR</sequence>
<evidence type="ECO:0000256" key="1">
    <source>
        <dbReference type="SAM" id="SignalP"/>
    </source>
</evidence>
<accession>A0ABQ7PX56</accession>
<proteinExistence type="predicted"/>
<dbReference type="PROSITE" id="PS51408">
    <property type="entry name" value="TRANSFERRIN_LIKE_4"/>
    <property type="match status" value="2"/>
</dbReference>
<evidence type="ECO:0000313" key="4">
    <source>
        <dbReference type="Proteomes" id="UP000823941"/>
    </source>
</evidence>
<feature type="domain" description="Transferrin-like" evidence="2">
    <location>
        <begin position="474"/>
        <end position="885"/>
    </location>
</feature>
<organism evidence="3 4">
    <name type="scientific">Plutella xylostella</name>
    <name type="common">Diamondback moth</name>
    <name type="synonym">Plutella maculipennis</name>
    <dbReference type="NCBI Taxonomy" id="51655"/>
    <lineage>
        <taxon>Eukaryota</taxon>
        <taxon>Metazoa</taxon>
        <taxon>Ecdysozoa</taxon>
        <taxon>Arthropoda</taxon>
        <taxon>Hexapoda</taxon>
        <taxon>Insecta</taxon>
        <taxon>Pterygota</taxon>
        <taxon>Neoptera</taxon>
        <taxon>Endopterygota</taxon>
        <taxon>Lepidoptera</taxon>
        <taxon>Glossata</taxon>
        <taxon>Ditrysia</taxon>
        <taxon>Yponomeutoidea</taxon>
        <taxon>Plutellidae</taxon>
        <taxon>Plutella</taxon>
    </lineage>
</organism>
<gene>
    <name evidence="3" type="ORF">JYU34_019466</name>
</gene>
<evidence type="ECO:0000259" key="2">
    <source>
        <dbReference type="PROSITE" id="PS51408"/>
    </source>
</evidence>
<dbReference type="PANTHER" id="PTHR11485:SF29">
    <property type="entry name" value="TRANSFERRIN 2"/>
    <property type="match status" value="1"/>
</dbReference>
<dbReference type="Pfam" id="PF00405">
    <property type="entry name" value="Transferrin"/>
    <property type="match status" value="3"/>
</dbReference>
<dbReference type="CDD" id="cd13529">
    <property type="entry name" value="PBP2_transferrin"/>
    <property type="match status" value="2"/>
</dbReference>
<dbReference type="Proteomes" id="UP000823941">
    <property type="component" value="Chromosome 26"/>
</dbReference>
<protein>
    <recommendedName>
        <fullName evidence="2">Transferrin-like domain-containing protein</fullName>
    </recommendedName>
</protein>
<dbReference type="PANTHER" id="PTHR11485">
    <property type="entry name" value="TRANSFERRIN"/>
    <property type="match status" value="1"/>
</dbReference>
<keyword evidence="4" id="KW-1185">Reference proteome</keyword>
<dbReference type="EMBL" id="JAHIBW010000026">
    <property type="protein sequence ID" value="KAG7297466.1"/>
    <property type="molecule type" value="Genomic_DNA"/>
</dbReference>
<keyword evidence="1" id="KW-0732">Signal</keyword>
<feature type="domain" description="Transferrin-like" evidence="2">
    <location>
        <begin position="40"/>
        <end position="397"/>
    </location>
</feature>
<name>A0ABQ7PX56_PLUXY</name>
<dbReference type="PRINTS" id="PR00422">
    <property type="entry name" value="TRANSFERRIN"/>
</dbReference>
<dbReference type="SUPFAM" id="SSF53850">
    <property type="entry name" value="Periplasmic binding protein-like II"/>
    <property type="match status" value="3"/>
</dbReference>
<dbReference type="Gene3D" id="3.40.190.10">
    <property type="entry name" value="Periplasmic binding protein-like II"/>
    <property type="match status" value="6"/>
</dbReference>
<evidence type="ECO:0000313" key="3">
    <source>
        <dbReference type="EMBL" id="KAG7297466.1"/>
    </source>
</evidence>
<dbReference type="InterPro" id="IPR001156">
    <property type="entry name" value="Transferrin-like_dom"/>
</dbReference>
<comment type="caution">
    <text evidence="3">The sequence shown here is derived from an EMBL/GenBank/DDBJ whole genome shotgun (WGS) entry which is preliminary data.</text>
</comment>
<feature type="signal peptide" evidence="1">
    <location>
        <begin position="1"/>
        <end position="19"/>
    </location>
</feature>
<feature type="chain" id="PRO_5047322910" description="Transferrin-like domain-containing protein" evidence="1">
    <location>
        <begin position="20"/>
        <end position="936"/>
    </location>
</feature>
<reference evidence="3 4" key="1">
    <citation type="submission" date="2021-06" db="EMBL/GenBank/DDBJ databases">
        <title>A haploid diamondback moth (Plutella xylostella L.) genome assembly resolves 31 chromosomes and identifies a diamide resistance mutation.</title>
        <authorList>
            <person name="Ward C.M."/>
            <person name="Perry K.D."/>
            <person name="Baker G."/>
            <person name="Powis K."/>
            <person name="Heckel D.G."/>
            <person name="Baxter S.W."/>
        </authorList>
    </citation>
    <scope>NUCLEOTIDE SEQUENCE [LARGE SCALE GENOMIC DNA]</scope>
    <source>
        <strain evidence="3 4">LV</strain>
        <tissue evidence="3">Single pupa</tissue>
    </source>
</reference>
<dbReference type="SMART" id="SM00094">
    <property type="entry name" value="TR_FER"/>
    <property type="match status" value="2"/>
</dbReference>